<dbReference type="InterPro" id="IPR003172">
    <property type="entry name" value="ML_dom"/>
</dbReference>
<feature type="domain" description="MD-2-related lipid-recognition" evidence="5">
    <location>
        <begin position="24"/>
        <end position="157"/>
    </location>
</feature>
<sequence length="161" mass="17930">MPPSIRLTYVMVLHMVHLAAATYYETCNVKDVKAITLTSVMITPCDSIPCTLYKDKMASIDISFTSNADILPGRASVRATYGDFAVRFPQLEENICDFLEWSCPVVAGGLYTYSFATKLNKLIPSTTRIINCKQHPLLLEGKVQSGSYLMQHANFNGRLLL</sequence>
<proteinExistence type="inferred from homology"/>
<organism evidence="6 7">
    <name type="scientific">Opisthorchis felineus</name>
    <dbReference type="NCBI Taxonomy" id="147828"/>
    <lineage>
        <taxon>Eukaryota</taxon>
        <taxon>Metazoa</taxon>
        <taxon>Spiralia</taxon>
        <taxon>Lophotrochozoa</taxon>
        <taxon>Platyhelminthes</taxon>
        <taxon>Trematoda</taxon>
        <taxon>Digenea</taxon>
        <taxon>Opisthorchiida</taxon>
        <taxon>Opisthorchiata</taxon>
        <taxon>Opisthorchiidae</taxon>
        <taxon>Opisthorchis</taxon>
    </lineage>
</organism>
<keyword evidence="3" id="KW-0964">Secreted</keyword>
<dbReference type="SMART" id="SM00737">
    <property type="entry name" value="ML"/>
    <property type="match status" value="1"/>
</dbReference>
<evidence type="ECO:0000259" key="5">
    <source>
        <dbReference type="SMART" id="SM00737"/>
    </source>
</evidence>
<gene>
    <name evidence="6" type="ORF">CRM22_004888</name>
</gene>
<keyword evidence="4" id="KW-0732">Signal</keyword>
<name>A0A4S2M0F9_OPIFE</name>
<dbReference type="Proteomes" id="UP000308267">
    <property type="component" value="Unassembled WGS sequence"/>
</dbReference>
<dbReference type="AlphaFoldDB" id="A0A4S2M0F9"/>
<comment type="caution">
    <text evidence="6">The sequence shown here is derived from an EMBL/GenBank/DDBJ whole genome shotgun (WGS) entry which is preliminary data.</text>
</comment>
<dbReference type="OrthoDB" id="6489092at2759"/>
<evidence type="ECO:0000256" key="4">
    <source>
        <dbReference type="SAM" id="SignalP"/>
    </source>
</evidence>
<dbReference type="FunFam" id="2.60.40.770:FF:000001">
    <property type="entry name" value="NPC intracellular cholesterol transporter 2"/>
    <property type="match status" value="1"/>
</dbReference>
<reference evidence="6 7" key="1">
    <citation type="journal article" date="2019" name="BMC Genomics">
        <title>New insights from Opisthorchis felineus genome: update on genomics of the epidemiologically important liver flukes.</title>
        <authorList>
            <person name="Ershov N.I."/>
            <person name="Mordvinov V.A."/>
            <person name="Prokhortchouk E.B."/>
            <person name="Pakharukova M.Y."/>
            <person name="Gunbin K.V."/>
            <person name="Ustyantsev K."/>
            <person name="Genaev M.A."/>
            <person name="Blinov A.G."/>
            <person name="Mazur A."/>
            <person name="Boulygina E."/>
            <person name="Tsygankova S."/>
            <person name="Khrameeva E."/>
            <person name="Chekanov N."/>
            <person name="Fan G."/>
            <person name="Xiao A."/>
            <person name="Zhang H."/>
            <person name="Xu X."/>
            <person name="Yang H."/>
            <person name="Solovyev V."/>
            <person name="Lee S.M."/>
            <person name="Liu X."/>
            <person name="Afonnikov D.A."/>
            <person name="Skryabin K.G."/>
        </authorList>
    </citation>
    <scope>NUCLEOTIDE SEQUENCE [LARGE SCALE GENOMIC DNA]</scope>
    <source>
        <strain evidence="6">AK-0245</strain>
        <tissue evidence="6">Whole organism</tissue>
    </source>
</reference>
<evidence type="ECO:0000256" key="2">
    <source>
        <dbReference type="ARBA" id="ARBA00006370"/>
    </source>
</evidence>
<evidence type="ECO:0000256" key="1">
    <source>
        <dbReference type="ARBA" id="ARBA00004613"/>
    </source>
</evidence>
<dbReference type="EMBL" id="SJOL01006422">
    <property type="protein sequence ID" value="TGZ67298.1"/>
    <property type="molecule type" value="Genomic_DNA"/>
</dbReference>
<dbReference type="GO" id="GO:0005576">
    <property type="term" value="C:extracellular region"/>
    <property type="evidence" value="ECO:0007669"/>
    <property type="project" value="UniProtKB-SubCell"/>
</dbReference>
<dbReference type="InterPro" id="IPR014756">
    <property type="entry name" value="Ig_E-set"/>
</dbReference>
<dbReference type="Gene3D" id="2.60.40.770">
    <property type="match status" value="1"/>
</dbReference>
<evidence type="ECO:0000313" key="7">
    <source>
        <dbReference type="Proteomes" id="UP000308267"/>
    </source>
</evidence>
<comment type="subcellular location">
    <subcellularLocation>
        <location evidence="1">Secreted</location>
    </subcellularLocation>
</comment>
<comment type="similarity">
    <text evidence="2">Belongs to the NPC2 family.</text>
</comment>
<dbReference type="SUPFAM" id="SSF81296">
    <property type="entry name" value="E set domains"/>
    <property type="match status" value="1"/>
</dbReference>
<dbReference type="Pfam" id="PF02221">
    <property type="entry name" value="E1_DerP2_DerF2"/>
    <property type="match status" value="1"/>
</dbReference>
<protein>
    <recommendedName>
        <fullName evidence="5">MD-2-related lipid-recognition domain-containing protein</fullName>
    </recommendedName>
</protein>
<evidence type="ECO:0000313" key="6">
    <source>
        <dbReference type="EMBL" id="TGZ67298.1"/>
    </source>
</evidence>
<accession>A0A4S2M0F9</accession>
<feature type="signal peptide" evidence="4">
    <location>
        <begin position="1"/>
        <end position="21"/>
    </location>
</feature>
<dbReference type="STRING" id="147828.A0A4S2M0F9"/>
<feature type="chain" id="PRO_5020718706" description="MD-2-related lipid-recognition domain-containing protein" evidence="4">
    <location>
        <begin position="22"/>
        <end position="161"/>
    </location>
</feature>
<keyword evidence="7" id="KW-1185">Reference proteome</keyword>
<evidence type="ECO:0000256" key="3">
    <source>
        <dbReference type="ARBA" id="ARBA00022525"/>
    </source>
</evidence>